<evidence type="ECO:0000313" key="1">
    <source>
        <dbReference type="EMBL" id="MBO1317756.1"/>
    </source>
</evidence>
<reference evidence="1" key="1">
    <citation type="submission" date="2021-03" db="EMBL/GenBank/DDBJ databases">
        <authorList>
            <person name="Wang G."/>
        </authorList>
    </citation>
    <scope>NUCLEOTIDE SEQUENCE</scope>
    <source>
        <strain evidence="1">KCTC 12899</strain>
    </source>
</reference>
<name>A0A8J7QBB4_9BACT</name>
<organism evidence="1 2">
    <name type="scientific">Acanthopleuribacter pedis</name>
    <dbReference type="NCBI Taxonomy" id="442870"/>
    <lineage>
        <taxon>Bacteria</taxon>
        <taxon>Pseudomonadati</taxon>
        <taxon>Acidobacteriota</taxon>
        <taxon>Holophagae</taxon>
        <taxon>Acanthopleuribacterales</taxon>
        <taxon>Acanthopleuribacteraceae</taxon>
        <taxon>Acanthopleuribacter</taxon>
    </lineage>
</organism>
<keyword evidence="2" id="KW-1185">Reference proteome</keyword>
<dbReference type="EMBL" id="JAFREP010000003">
    <property type="protein sequence ID" value="MBO1317756.1"/>
    <property type="molecule type" value="Genomic_DNA"/>
</dbReference>
<dbReference type="RefSeq" id="WP_207857188.1">
    <property type="nucleotide sequence ID" value="NZ_JAFREP010000003.1"/>
</dbReference>
<protein>
    <submittedName>
        <fullName evidence="1">DUF2891 domain-containing protein</fullName>
    </submittedName>
</protein>
<accession>A0A8J7QBB4</accession>
<proteinExistence type="predicted"/>
<comment type="caution">
    <text evidence="1">The sequence shown here is derived from an EMBL/GenBank/DDBJ whole genome shotgun (WGS) entry which is preliminary data.</text>
</comment>
<sequence length="344" mass="38728">MDRITTEQAERFARLALDCVEREYPNKIAHVMTGDADVKPPRELHPIFYGCFDWHSSVHGHWLLVRILRLFPETAASGEIEAVLNRAFTAEKAAAEAAYFKPRGRAAYERPYGLAWFLQLTAELREWKDPRAARWLTALEPLEQICAENLRTWIPKMGHPIRTGEHAQSAFAFGLAYDWAVTKGDREMRDLIRTTAEQFHARDQNAPLRFEPSSQDFLSPSLAVADLMRRFYAPTHFAAWLGAYLPEIPIKEQTDWLEPATVTDATDGKLAHLDGLNLSRAWMLEGIVAGLPAHDPRRASLTQAAQHHRTSGLAAVTGAHYEGGHWLGSFAVYLVTARGIPTPR</sequence>
<dbReference type="Pfam" id="PF11199">
    <property type="entry name" value="DUF2891"/>
    <property type="match status" value="1"/>
</dbReference>
<gene>
    <name evidence="1" type="ORF">J3U88_04730</name>
</gene>
<dbReference type="AlphaFoldDB" id="A0A8J7QBB4"/>
<dbReference type="InterPro" id="IPR021365">
    <property type="entry name" value="DUF2891"/>
</dbReference>
<dbReference type="Proteomes" id="UP000664417">
    <property type="component" value="Unassembled WGS sequence"/>
</dbReference>
<evidence type="ECO:0000313" key="2">
    <source>
        <dbReference type="Proteomes" id="UP000664417"/>
    </source>
</evidence>